<dbReference type="PROSITE" id="PS51194">
    <property type="entry name" value="HELICASE_CTER"/>
    <property type="match status" value="1"/>
</dbReference>
<dbReference type="EMBL" id="UASS01000016">
    <property type="protein sequence ID" value="SPX61099.1"/>
    <property type="molecule type" value="Genomic_DNA"/>
</dbReference>
<feature type="domain" description="Helicase ATP-binding" evidence="2">
    <location>
        <begin position="772"/>
        <end position="941"/>
    </location>
</feature>
<dbReference type="GO" id="GO:0003677">
    <property type="term" value="F:DNA binding"/>
    <property type="evidence" value="ECO:0007669"/>
    <property type="project" value="InterPro"/>
</dbReference>
<accession>A0A2X1RRG8</accession>
<dbReference type="Pfam" id="PF00271">
    <property type="entry name" value="Helicase_C"/>
    <property type="match status" value="1"/>
</dbReference>
<dbReference type="GO" id="GO:0005524">
    <property type="term" value="F:ATP binding"/>
    <property type="evidence" value="ECO:0007669"/>
    <property type="project" value="InterPro"/>
</dbReference>
<dbReference type="Pfam" id="PF04851">
    <property type="entry name" value="ResIII"/>
    <property type="match status" value="1"/>
</dbReference>
<proteinExistence type="predicted"/>
<evidence type="ECO:0000256" key="1">
    <source>
        <dbReference type="SAM" id="MobiDB-lite"/>
    </source>
</evidence>
<dbReference type="RefSeq" id="WP_058447814.1">
    <property type="nucleotide sequence ID" value="NZ_CAAAHT010000032.1"/>
</dbReference>
<evidence type="ECO:0000259" key="2">
    <source>
        <dbReference type="PROSITE" id="PS51192"/>
    </source>
</evidence>
<gene>
    <name evidence="4" type="ORF">NCTC12022_01837</name>
</gene>
<dbReference type="PROSITE" id="PS51192">
    <property type="entry name" value="HELICASE_ATP_BIND_1"/>
    <property type="match status" value="1"/>
</dbReference>
<organism evidence="4 5">
    <name type="scientific">Legionella feeleii</name>
    <dbReference type="NCBI Taxonomy" id="453"/>
    <lineage>
        <taxon>Bacteria</taxon>
        <taxon>Pseudomonadati</taxon>
        <taxon>Pseudomonadota</taxon>
        <taxon>Gammaproteobacteria</taxon>
        <taxon>Legionellales</taxon>
        <taxon>Legionellaceae</taxon>
        <taxon>Legionella</taxon>
    </lineage>
</organism>
<evidence type="ECO:0000313" key="4">
    <source>
        <dbReference type="EMBL" id="SPX61099.1"/>
    </source>
</evidence>
<dbReference type="SMART" id="SM00487">
    <property type="entry name" value="DEXDc"/>
    <property type="match status" value="1"/>
</dbReference>
<reference evidence="4 5" key="1">
    <citation type="submission" date="2018-06" db="EMBL/GenBank/DDBJ databases">
        <authorList>
            <consortium name="Pathogen Informatics"/>
            <person name="Doyle S."/>
        </authorList>
    </citation>
    <scope>NUCLEOTIDE SEQUENCE [LARGE SCALE GENOMIC DNA]</scope>
    <source>
        <strain evidence="4 5">NCTC12022</strain>
    </source>
</reference>
<dbReference type="SUPFAM" id="SSF52540">
    <property type="entry name" value="P-loop containing nucleoside triphosphate hydrolases"/>
    <property type="match status" value="1"/>
</dbReference>
<dbReference type="PANTHER" id="PTHR47396">
    <property type="entry name" value="TYPE I RESTRICTION ENZYME ECOKI R PROTEIN"/>
    <property type="match status" value="1"/>
</dbReference>
<dbReference type="Gene3D" id="3.40.50.300">
    <property type="entry name" value="P-loop containing nucleotide triphosphate hydrolases"/>
    <property type="match status" value="2"/>
</dbReference>
<dbReference type="OrthoDB" id="5631452at2"/>
<sequence>MANTKELLLLAQAKNYEKLRELMTTHQNTVHQIALIYALDGKHDKVEEYRIVHQASVHEIAKGYAEAGNHDKVEEYRTKYQASVHEIAQGYAQGGHHDKAEEYRIKYQASVRLIAREYALAENYDKVEEYRIRHQVPVHYIARIYAIAGNHSKVEEYRTKHQASAHDIALGYSEAGNHRKVEEYRTQHQASVNVIALGYAVAQNHDKVEEYRIQHKVSVSYIARVYALAGNHSKVEEYRTKHQASVHEIAQGYAVAQNHDKVEEYRTQHQASVHDIAQGYALVGNHAKVEEYRTRHQASVHAVVQGSASLGNHTKEEEYGLKNQGSIASSGESYTEINNQKIFVYNKFSDVLAPQNIPSIQGGIHTKYTTGTPHGRLPKSQRAASDISSTHHQLQLTPVCDMSPASGSFYTHSIVTPAFGAKLITQKKDMEFASPTLFICAGRTLNALVPLTQKTRCTLICTEEESIQLLPYLSSQIDLLVISKIESKYYGVYTEPGSITARRLAAFLFAYYAHSPQFALLDDNIASLSFSPEIIPSGTWDSVMDFLGLQAAQQASLSVGTLGGHKKRPGELGSKFFMVNMQIIRQKLQEEEDLFCLFPEAAQAKKWGEDYYFQIVLHYLFAEQNIAGYGILPLEKIGLFRSKQQKNLFAATGKKAELFELPYPIRADTSPFYGIIEAAIKKLNQIIEENYRHHEDYEGSMQEVDLLSLHAKANGQHLDLVPSRPSWVQSAAEFKTCFAQFIHGYDFASTTLRSYQVEAIQAAASYTGPSRLVMATGSGKSLIQSTLALMAYHAAAANQSVFIVTPHIELVIQFYQDLLRYNNALQQENNPLSIPQQHIITVSSHMKSISAIALLKNQRIHQQRAIIICCEDSFKKLLESQSMIHQAALILLDEYHEYTATVKNLIAELPSDAPMVIASSATPPTQDFIKNTLYSFSLQQALNSHFHAPLIVDTINIPYSLANLNLIIKWLPQILRNQYHPGFQEGVTLAETKGLIYLKSIELCNKAQKILREAGLNAYAIHSDNALSLEEVKQFVQSNQPGILLAVRKLRFGFDCPDLAWEFILRPPSQQTARQDIEQMLGRVIRHYQDKLGYVVTFEDIYKQYIHPLIQQQEKLPALSTDYLANADAKEYHLQDDSCVVVDNDLVEAQKYSARFFQTCSPQTRNDNKSCSGGVLEAVDGKPPEIETVQIGSFSLPMLELRPKSPTFFSTQAQSNYSMMRLLAELYQSGNAKIEGTSLIFSIDENIREPMYQALQQTKTLEAFDFEIIPQKETIILNLKHGNTDAKTQFSLFSATLVHDYLEHDNEPRPSQSKRTASPLGNTKKARMEEDESMVMAFRTHLNLRVRDKENEMVEPFTMPDDRPYLTRCS</sequence>
<dbReference type="InterPro" id="IPR001650">
    <property type="entry name" value="Helicase_C-like"/>
</dbReference>
<dbReference type="InterPro" id="IPR014001">
    <property type="entry name" value="Helicase_ATP-bd"/>
</dbReference>
<name>A0A2X1RRG8_9GAMM</name>
<protein>
    <submittedName>
        <fullName evidence="4">DNA phosphorothioation system restriction enzyme</fullName>
    </submittedName>
</protein>
<evidence type="ECO:0000313" key="5">
    <source>
        <dbReference type="Proteomes" id="UP000251942"/>
    </source>
</evidence>
<feature type="region of interest" description="Disordered" evidence="1">
    <location>
        <begin position="1304"/>
        <end position="1332"/>
    </location>
</feature>
<dbReference type="GO" id="GO:0005829">
    <property type="term" value="C:cytosol"/>
    <property type="evidence" value="ECO:0007669"/>
    <property type="project" value="TreeGrafter"/>
</dbReference>
<feature type="compositionally biased region" description="Polar residues" evidence="1">
    <location>
        <begin position="1309"/>
        <end position="1321"/>
    </location>
</feature>
<feature type="domain" description="Helicase C-terminal" evidence="3">
    <location>
        <begin position="982"/>
        <end position="1130"/>
    </location>
</feature>
<dbReference type="Proteomes" id="UP000251942">
    <property type="component" value="Unassembled WGS sequence"/>
</dbReference>
<dbReference type="InterPro" id="IPR050742">
    <property type="entry name" value="Helicase_Restrict-Modif_Enz"/>
</dbReference>
<dbReference type="InterPro" id="IPR027417">
    <property type="entry name" value="P-loop_NTPase"/>
</dbReference>
<dbReference type="InterPro" id="IPR006935">
    <property type="entry name" value="Helicase/UvrB_N"/>
</dbReference>
<dbReference type="GO" id="GO:0016787">
    <property type="term" value="F:hydrolase activity"/>
    <property type="evidence" value="ECO:0007669"/>
    <property type="project" value="InterPro"/>
</dbReference>
<evidence type="ECO:0000259" key="3">
    <source>
        <dbReference type="PROSITE" id="PS51194"/>
    </source>
</evidence>
<dbReference type="PANTHER" id="PTHR47396:SF1">
    <property type="entry name" value="ATP-DEPENDENT HELICASE IRC3-RELATED"/>
    <property type="match status" value="1"/>
</dbReference>